<protein>
    <submittedName>
        <fullName evidence="1">Uncharacterized protein</fullName>
    </submittedName>
</protein>
<dbReference type="EMBL" id="CP001345">
    <property type="protein sequence ID" value="ACL47714.1"/>
    <property type="molecule type" value="Genomic_DNA"/>
</dbReference>
<organism evidence="1">
    <name type="scientific">Cyanothece sp. (strain PCC 7425 / ATCC 29141)</name>
    <dbReference type="NCBI Taxonomy" id="395961"/>
    <lineage>
        <taxon>Bacteria</taxon>
        <taxon>Bacillati</taxon>
        <taxon>Cyanobacteriota</taxon>
        <taxon>Cyanophyceae</taxon>
        <taxon>Gomontiellales</taxon>
        <taxon>Cyanothecaceae</taxon>
        <taxon>Cyanothece</taxon>
    </lineage>
</organism>
<reference evidence="1" key="1">
    <citation type="submission" date="2009-01" db="EMBL/GenBank/DDBJ databases">
        <title>Complete sequence of plasmid1 Cyanothece sp. PCC 7425.</title>
        <authorList>
            <consortium name="US DOE Joint Genome Institute"/>
            <person name="Lucas S."/>
            <person name="Copeland A."/>
            <person name="Lapidus A."/>
            <person name="Glavina del Rio T."/>
            <person name="Dalin E."/>
            <person name="Tice H."/>
            <person name="Bruce D."/>
            <person name="Goodwin L."/>
            <person name="Pitluck S."/>
            <person name="Sims D."/>
            <person name="Meineke L."/>
            <person name="Brettin T."/>
            <person name="Detter J.C."/>
            <person name="Han C."/>
            <person name="Larimer F."/>
            <person name="Land M."/>
            <person name="Hauser L."/>
            <person name="Kyrpides N."/>
            <person name="Ovchinnikova G."/>
            <person name="Liberton M."/>
            <person name="Stoeckel J."/>
            <person name="Banerjee A."/>
            <person name="Singh A."/>
            <person name="Page L."/>
            <person name="Sato H."/>
            <person name="Zhao L."/>
            <person name="Sherman L."/>
            <person name="Pakrasi H."/>
            <person name="Richardson P."/>
        </authorList>
    </citation>
    <scope>NUCLEOTIDE SEQUENCE</scope>
    <source>
        <strain evidence="1">PCC 7425</strain>
        <plasmid evidence="1">pP742501</plasmid>
    </source>
</reference>
<proteinExistence type="predicted"/>
<dbReference type="KEGG" id="cyn:Cyan7425_5461"/>
<geneLocation type="plasmid" evidence="1">
    <name>pP742501</name>
</geneLocation>
<accession>B8HZ66</accession>
<dbReference type="HOGENOM" id="CLU_2971859_0_0_3"/>
<keyword evidence="1" id="KW-0614">Plasmid</keyword>
<evidence type="ECO:0000313" key="1">
    <source>
        <dbReference type="EMBL" id="ACL47714.1"/>
    </source>
</evidence>
<sequence>MMNIPGQNTAQTSLAAEVMDEFLTLADQTDEMLTPEELRQISGGILIGLLLPAVQSAR</sequence>
<gene>
    <name evidence="1" type="ordered locus">Cyan7425_5461</name>
</gene>
<dbReference type="AlphaFoldDB" id="B8HZ66"/>
<name>B8HZ66_CYAP4</name>